<dbReference type="PANTHER" id="PTHR30249:SF0">
    <property type="entry name" value="PLASTIDAL GLYCOLATE_GLYCERATE TRANSLOCATOR 1, CHLOROPLASTIC"/>
    <property type="match status" value="1"/>
</dbReference>
<comment type="subcellular location">
    <subcellularLocation>
        <location evidence="1">Membrane</location>
        <topology evidence="1">Multi-pass membrane protein</topology>
    </subcellularLocation>
</comment>
<feature type="region of interest" description="Disordered" evidence="5">
    <location>
        <begin position="104"/>
        <end position="144"/>
    </location>
</feature>
<feature type="transmembrane region" description="Helical" evidence="6">
    <location>
        <begin position="21"/>
        <end position="41"/>
    </location>
</feature>
<feature type="transmembrane region" description="Helical" evidence="6">
    <location>
        <begin position="358"/>
        <end position="376"/>
    </location>
</feature>
<evidence type="ECO:0000256" key="1">
    <source>
        <dbReference type="ARBA" id="ARBA00004141"/>
    </source>
</evidence>
<dbReference type="InterPro" id="IPR007300">
    <property type="entry name" value="CidB/LrgB"/>
</dbReference>
<dbReference type="OrthoDB" id="2502820at2759"/>
<feature type="transmembrane region" description="Helical" evidence="6">
    <location>
        <begin position="53"/>
        <end position="72"/>
    </location>
</feature>
<keyword evidence="4 6" id="KW-0472">Membrane</keyword>
<evidence type="ECO:0000256" key="4">
    <source>
        <dbReference type="ARBA" id="ARBA00023136"/>
    </source>
</evidence>
<organism evidence="7 8">
    <name type="scientific">Scytalidium lignicola</name>
    <name type="common">Hyphomycete</name>
    <dbReference type="NCBI Taxonomy" id="5539"/>
    <lineage>
        <taxon>Eukaryota</taxon>
        <taxon>Fungi</taxon>
        <taxon>Dikarya</taxon>
        <taxon>Ascomycota</taxon>
        <taxon>Pezizomycotina</taxon>
        <taxon>Leotiomycetes</taxon>
        <taxon>Leotiomycetes incertae sedis</taxon>
        <taxon>Scytalidium</taxon>
    </lineage>
</organism>
<dbReference type="OMA" id="MGKPSPF"/>
<evidence type="ECO:0000313" key="7">
    <source>
        <dbReference type="EMBL" id="RFU24541.1"/>
    </source>
</evidence>
<evidence type="ECO:0000256" key="5">
    <source>
        <dbReference type="SAM" id="MobiDB-lite"/>
    </source>
</evidence>
<keyword evidence="8" id="KW-1185">Reference proteome</keyword>
<evidence type="ECO:0000256" key="6">
    <source>
        <dbReference type="SAM" id="Phobius"/>
    </source>
</evidence>
<dbReference type="AlphaFoldDB" id="A0A3E2GTQ1"/>
<feature type="transmembrane region" description="Helical" evidence="6">
    <location>
        <begin position="302"/>
        <end position="323"/>
    </location>
</feature>
<keyword evidence="3 6" id="KW-1133">Transmembrane helix</keyword>
<name>A0A3E2GTQ1_SCYLI</name>
<dbReference type="GO" id="GO:0016020">
    <property type="term" value="C:membrane"/>
    <property type="evidence" value="ECO:0007669"/>
    <property type="project" value="UniProtKB-SubCell"/>
</dbReference>
<accession>A0A3E2GTQ1</accession>
<evidence type="ECO:0000256" key="3">
    <source>
        <dbReference type="ARBA" id="ARBA00022989"/>
    </source>
</evidence>
<keyword evidence="2 6" id="KW-0812">Transmembrane</keyword>
<feature type="transmembrane region" description="Helical" evidence="6">
    <location>
        <begin position="223"/>
        <end position="244"/>
    </location>
</feature>
<feature type="compositionally biased region" description="Basic and acidic residues" evidence="5">
    <location>
        <begin position="119"/>
        <end position="128"/>
    </location>
</feature>
<dbReference type="EMBL" id="NCSJ02000433">
    <property type="protein sequence ID" value="RFU24541.1"/>
    <property type="molecule type" value="Genomic_DNA"/>
</dbReference>
<feature type="compositionally biased region" description="Polar residues" evidence="5">
    <location>
        <begin position="105"/>
        <end position="114"/>
    </location>
</feature>
<dbReference type="Proteomes" id="UP000258309">
    <property type="component" value="Unassembled WGS sequence"/>
</dbReference>
<protein>
    <submittedName>
        <fullName evidence="7">Uncharacterized protein</fullName>
    </submittedName>
</protein>
<feature type="transmembrane region" description="Helical" evidence="6">
    <location>
        <begin position="174"/>
        <end position="191"/>
    </location>
</feature>
<evidence type="ECO:0000313" key="8">
    <source>
        <dbReference type="Proteomes" id="UP000258309"/>
    </source>
</evidence>
<dbReference type="Pfam" id="PF04172">
    <property type="entry name" value="LrgB"/>
    <property type="match status" value="1"/>
</dbReference>
<gene>
    <name evidence="7" type="ORF">B7463_g11795</name>
</gene>
<proteinExistence type="predicted"/>
<dbReference type="PANTHER" id="PTHR30249">
    <property type="entry name" value="PUTATIVE SEROTONIN TRANSPORTER"/>
    <property type="match status" value="1"/>
</dbReference>
<evidence type="ECO:0000256" key="2">
    <source>
        <dbReference type="ARBA" id="ARBA00022692"/>
    </source>
</evidence>
<feature type="non-terminal residue" evidence="7">
    <location>
        <position position="407"/>
    </location>
</feature>
<feature type="non-terminal residue" evidence="7">
    <location>
        <position position="1"/>
    </location>
</feature>
<sequence>MVIGDRKTRAIVNIIDVPAGFSLRWINCFFVPSFVVLPLGGGGSITGVEIGKIIAVTLVGFVVMVAVTAWMVRGLQMITGSSKRAMTERAEEIGNEDDRIPLSETVRSFGSDTPTELVEPERTQDPSRIRGTGGPPEHGAVTSSSAVRTLLQTPLPLTRPQRWAALLNANFDRITYGFFFLFIGLPIYYATGYAMPAQLTLTILSYFSAIALPARWKQFLHPVLVSSAITIVGVWLLGLTRGIMLDGSLTAYKTGTRYLQLWRGTNGPNPGAADILSTVLDASIVALALPMFQYRKELKNHFIAIVVPNVVVSIGSLFGYPAFCYAIGISSKRSIAFAGRSLTLALATPAVSNLGGDINTVAPLAIISGILGVLMGSKLFHWLRIPEGCLSLGYPTSISFETQLTHL</sequence>
<comment type="caution">
    <text evidence="7">The sequence shown here is derived from an EMBL/GenBank/DDBJ whole genome shotgun (WGS) entry which is preliminary data.</text>
</comment>
<reference evidence="7 8" key="1">
    <citation type="submission" date="2018-05" db="EMBL/GenBank/DDBJ databases">
        <title>Draft genome sequence of Scytalidium lignicola DSM 105466, a ubiquitous saprotrophic fungus.</title>
        <authorList>
            <person name="Buettner E."/>
            <person name="Gebauer A.M."/>
            <person name="Hofrichter M."/>
            <person name="Liers C."/>
            <person name="Kellner H."/>
        </authorList>
    </citation>
    <scope>NUCLEOTIDE SEQUENCE [LARGE SCALE GENOMIC DNA]</scope>
    <source>
        <strain evidence="7 8">DSM 105466</strain>
    </source>
</reference>